<reference evidence="1" key="1">
    <citation type="submission" date="2014-11" db="EMBL/GenBank/DDBJ databases">
        <authorList>
            <person name="Amaro Gonzalez C."/>
        </authorList>
    </citation>
    <scope>NUCLEOTIDE SEQUENCE</scope>
</reference>
<sequence length="53" mass="6149">MSQVLFPPHLDTWQRFLFSDRSRCGVLGACGMHSGVRMVRHRVWKPRAKICGH</sequence>
<evidence type="ECO:0000313" key="1">
    <source>
        <dbReference type="EMBL" id="JAH10313.1"/>
    </source>
</evidence>
<proteinExistence type="predicted"/>
<organism evidence="1">
    <name type="scientific">Anguilla anguilla</name>
    <name type="common">European freshwater eel</name>
    <name type="synonym">Muraena anguilla</name>
    <dbReference type="NCBI Taxonomy" id="7936"/>
    <lineage>
        <taxon>Eukaryota</taxon>
        <taxon>Metazoa</taxon>
        <taxon>Chordata</taxon>
        <taxon>Craniata</taxon>
        <taxon>Vertebrata</taxon>
        <taxon>Euteleostomi</taxon>
        <taxon>Actinopterygii</taxon>
        <taxon>Neopterygii</taxon>
        <taxon>Teleostei</taxon>
        <taxon>Anguilliformes</taxon>
        <taxon>Anguillidae</taxon>
        <taxon>Anguilla</taxon>
    </lineage>
</organism>
<dbReference type="EMBL" id="GBXM01098264">
    <property type="protein sequence ID" value="JAH10313.1"/>
    <property type="molecule type" value="Transcribed_RNA"/>
</dbReference>
<protein>
    <submittedName>
        <fullName evidence="1">Uncharacterized protein</fullName>
    </submittedName>
</protein>
<reference evidence="1" key="2">
    <citation type="journal article" date="2015" name="Fish Shellfish Immunol.">
        <title>Early steps in the European eel (Anguilla anguilla)-Vibrio vulnificus interaction in the gills: Role of the RtxA13 toxin.</title>
        <authorList>
            <person name="Callol A."/>
            <person name="Pajuelo D."/>
            <person name="Ebbesson L."/>
            <person name="Teles M."/>
            <person name="MacKenzie S."/>
            <person name="Amaro C."/>
        </authorList>
    </citation>
    <scope>NUCLEOTIDE SEQUENCE</scope>
</reference>
<dbReference type="AlphaFoldDB" id="A0A0E9Q2J1"/>
<accession>A0A0E9Q2J1</accession>
<name>A0A0E9Q2J1_ANGAN</name>